<dbReference type="Pfam" id="PF00149">
    <property type="entry name" value="Metallophos"/>
    <property type="match status" value="1"/>
</dbReference>
<gene>
    <name evidence="6" type="ORF">ECPE_LOCUS8120</name>
</gene>
<protein>
    <recommendedName>
        <fullName evidence="4">Serine/threonine-protein phosphatase</fullName>
        <ecNumber evidence="4">3.1.3.16</ecNumber>
    </recommendedName>
</protein>
<sequence length="360" mass="40205">MLVSASDCRPGAFDEEVKLPLDESSLFRLLDVIIGGQNKLGIRLIFSTLKNAADLLEKQPNITEIDLYQHEAVAVCGDIHGNIHAILQFLKQNGMPSEKRPVIFNGDFVDRGSKSVEVLILVLTLFLTYPNCVFLNRGNHEDMAVNEHYGFKKEVCFKYPYPSTPQPGRKSVLMGSGRPNSNVGLPALANIVQLRMIGSAADEPSCIARRVIEERKPSLHAKVQSCRDGRYHLPIKAKAEALNAALIRLWQQILMNKEKIIVACDDLDQLDEEEIPVNNWADMMSEATGLHVPWRYLRPFLVRSGANSSTVKYKSLFEGTCVKHDMLHGQDELAGDLLRHLDALKSTAQLIDEDDTGMQC</sequence>
<evidence type="ECO:0000256" key="1">
    <source>
        <dbReference type="ARBA" id="ARBA00001936"/>
    </source>
</evidence>
<comment type="similarity">
    <text evidence="4">Belongs to the PPP phosphatase family.</text>
</comment>
<evidence type="ECO:0000313" key="7">
    <source>
        <dbReference type="Proteomes" id="UP000272942"/>
    </source>
</evidence>
<dbReference type="GO" id="GO:0046872">
    <property type="term" value="F:metal ion binding"/>
    <property type="evidence" value="ECO:0007669"/>
    <property type="project" value="UniProtKB-KW"/>
</dbReference>
<dbReference type="SMART" id="SM00156">
    <property type="entry name" value="PP2Ac"/>
    <property type="match status" value="1"/>
</dbReference>
<evidence type="ECO:0000313" key="8">
    <source>
        <dbReference type="WBParaSite" id="ECPE_0000814201-mRNA-1"/>
    </source>
</evidence>
<evidence type="ECO:0000259" key="5">
    <source>
        <dbReference type="PROSITE" id="PS00125"/>
    </source>
</evidence>
<dbReference type="GO" id="GO:0004722">
    <property type="term" value="F:protein serine/threonine phosphatase activity"/>
    <property type="evidence" value="ECO:0007669"/>
    <property type="project" value="UniProtKB-EC"/>
</dbReference>
<evidence type="ECO:0000256" key="2">
    <source>
        <dbReference type="ARBA" id="ARBA00022723"/>
    </source>
</evidence>
<dbReference type="EMBL" id="UZAN01045538">
    <property type="protein sequence ID" value="VDP82806.1"/>
    <property type="molecule type" value="Genomic_DNA"/>
</dbReference>
<dbReference type="InterPro" id="IPR029052">
    <property type="entry name" value="Metallo-depent_PP-like"/>
</dbReference>
<dbReference type="WBParaSite" id="ECPE_0000814201-mRNA-1">
    <property type="protein sequence ID" value="ECPE_0000814201-mRNA-1"/>
    <property type="gene ID" value="ECPE_0000814201"/>
</dbReference>
<dbReference type="PANTHER" id="PTHR45668:SF3">
    <property type="entry name" value="SERINE_THREONINE-PROTEIN PHOSPHATASE RDGC"/>
    <property type="match status" value="1"/>
</dbReference>
<keyword evidence="3" id="KW-0464">Manganese</keyword>
<dbReference type="OrthoDB" id="442428at2759"/>
<evidence type="ECO:0000256" key="3">
    <source>
        <dbReference type="ARBA" id="ARBA00023211"/>
    </source>
</evidence>
<reference evidence="8" key="1">
    <citation type="submission" date="2016-06" db="UniProtKB">
        <authorList>
            <consortium name="WormBaseParasite"/>
        </authorList>
    </citation>
    <scope>IDENTIFICATION</scope>
</reference>
<dbReference type="AlphaFoldDB" id="A0A183AMD5"/>
<feature type="domain" description="Serine/threonine specific protein phosphatases" evidence="5">
    <location>
        <begin position="136"/>
        <end position="141"/>
    </location>
</feature>
<dbReference type="PROSITE" id="PS00125">
    <property type="entry name" value="SER_THR_PHOSPHATASE"/>
    <property type="match status" value="1"/>
</dbReference>
<name>A0A183AMD5_9TREM</name>
<organism evidence="8">
    <name type="scientific">Echinostoma caproni</name>
    <dbReference type="NCBI Taxonomy" id="27848"/>
    <lineage>
        <taxon>Eukaryota</taxon>
        <taxon>Metazoa</taxon>
        <taxon>Spiralia</taxon>
        <taxon>Lophotrochozoa</taxon>
        <taxon>Platyhelminthes</taxon>
        <taxon>Trematoda</taxon>
        <taxon>Digenea</taxon>
        <taxon>Plagiorchiida</taxon>
        <taxon>Echinostomata</taxon>
        <taxon>Echinostomatoidea</taxon>
        <taxon>Echinostomatidae</taxon>
        <taxon>Echinostoma</taxon>
    </lineage>
</organism>
<keyword evidence="2" id="KW-0479">Metal-binding</keyword>
<comment type="catalytic activity">
    <reaction evidence="4">
        <text>O-phospho-L-threonyl-[protein] + H2O = L-threonyl-[protein] + phosphate</text>
        <dbReference type="Rhea" id="RHEA:47004"/>
        <dbReference type="Rhea" id="RHEA-COMP:11060"/>
        <dbReference type="Rhea" id="RHEA-COMP:11605"/>
        <dbReference type="ChEBI" id="CHEBI:15377"/>
        <dbReference type="ChEBI" id="CHEBI:30013"/>
        <dbReference type="ChEBI" id="CHEBI:43474"/>
        <dbReference type="ChEBI" id="CHEBI:61977"/>
        <dbReference type="EC" id="3.1.3.16"/>
    </reaction>
</comment>
<dbReference type="Gene3D" id="3.60.21.10">
    <property type="match status" value="1"/>
</dbReference>
<dbReference type="PRINTS" id="PR00114">
    <property type="entry name" value="STPHPHTASE"/>
</dbReference>
<dbReference type="InterPro" id="IPR051134">
    <property type="entry name" value="PPP_phosphatase"/>
</dbReference>
<dbReference type="InterPro" id="IPR004843">
    <property type="entry name" value="Calcineurin-like_PHP"/>
</dbReference>
<keyword evidence="4" id="KW-0378">Hydrolase</keyword>
<evidence type="ECO:0000256" key="4">
    <source>
        <dbReference type="RuleBase" id="RU004273"/>
    </source>
</evidence>
<comment type="cofactor">
    <cofactor evidence="1">
        <name>Mn(2+)</name>
        <dbReference type="ChEBI" id="CHEBI:29035"/>
    </cofactor>
</comment>
<keyword evidence="7" id="KW-1185">Reference proteome</keyword>
<reference evidence="6 7" key="2">
    <citation type="submission" date="2018-11" db="EMBL/GenBank/DDBJ databases">
        <authorList>
            <consortium name="Pathogen Informatics"/>
        </authorList>
    </citation>
    <scope>NUCLEOTIDE SEQUENCE [LARGE SCALE GENOMIC DNA]</scope>
    <source>
        <strain evidence="6 7">Egypt</strain>
    </source>
</reference>
<proteinExistence type="inferred from homology"/>
<dbReference type="SUPFAM" id="SSF56300">
    <property type="entry name" value="Metallo-dependent phosphatases"/>
    <property type="match status" value="1"/>
</dbReference>
<evidence type="ECO:0000313" key="6">
    <source>
        <dbReference type="EMBL" id="VDP82806.1"/>
    </source>
</evidence>
<dbReference type="Proteomes" id="UP000272942">
    <property type="component" value="Unassembled WGS sequence"/>
</dbReference>
<dbReference type="PANTHER" id="PTHR45668">
    <property type="entry name" value="SERINE/THREONINE-PROTEIN PHOSPHATASE 5-RELATED"/>
    <property type="match status" value="1"/>
</dbReference>
<dbReference type="EC" id="3.1.3.16" evidence="4"/>
<dbReference type="InterPro" id="IPR006186">
    <property type="entry name" value="Ser/Thr-sp_prot-phosphatase"/>
</dbReference>
<accession>A0A183AMD5</accession>